<proteinExistence type="predicted"/>
<keyword evidence="2" id="KW-1185">Reference proteome</keyword>
<dbReference type="EMBL" id="JAKMXF010000346">
    <property type="protein sequence ID" value="KAI6647060.1"/>
    <property type="molecule type" value="Genomic_DNA"/>
</dbReference>
<gene>
    <name evidence="1" type="ORF">LOD99_8897</name>
</gene>
<reference evidence="1 2" key="1">
    <citation type="journal article" date="2023" name="BMC Biol.">
        <title>The compact genome of the sponge Oopsacas minuta (Hexactinellida) is lacking key metazoan core genes.</title>
        <authorList>
            <person name="Santini S."/>
            <person name="Schenkelaars Q."/>
            <person name="Jourda C."/>
            <person name="Duchesne M."/>
            <person name="Belahbib H."/>
            <person name="Rocher C."/>
            <person name="Selva M."/>
            <person name="Riesgo A."/>
            <person name="Vervoort M."/>
            <person name="Leys S.P."/>
            <person name="Kodjabachian L."/>
            <person name="Le Bivic A."/>
            <person name="Borchiellini C."/>
            <person name="Claverie J.M."/>
            <person name="Renard E."/>
        </authorList>
    </citation>
    <scope>NUCLEOTIDE SEQUENCE [LARGE SCALE GENOMIC DNA]</scope>
    <source>
        <strain evidence="1">SPO-2</strain>
    </source>
</reference>
<dbReference type="Proteomes" id="UP001165289">
    <property type="component" value="Unassembled WGS sequence"/>
</dbReference>
<evidence type="ECO:0000313" key="2">
    <source>
        <dbReference type="Proteomes" id="UP001165289"/>
    </source>
</evidence>
<accession>A0AAV7JF31</accession>
<evidence type="ECO:0000313" key="1">
    <source>
        <dbReference type="EMBL" id="KAI6647060.1"/>
    </source>
</evidence>
<sequence>MFCNNNQQIKFFFPQGCVIDSDGNALWSNQIPNSPFCVRPITLVAQKENEKNTKFSMDLMVNPEVTNIENDGLELPYGNVRVKILRTMFDGKISGILSGAGGASCQLCTASFAELTDLELVRSGFPINRTITSAKEIFSIVDTENYLLLPSKDRCGLTHEPISEIDIIPASPLHTYTCVFRWFMLLIYHMRSGTFKWLPTSRVIKDSMKFTREFLCEKTGLRIDQPSSDGGTTSTGNMARQCFLNKNNFIYWVSTLISEDMREPINILHSNLSVLLRIFNCNHARYRQTEFSL</sequence>
<dbReference type="AlphaFoldDB" id="A0AAV7JF31"/>
<name>A0AAV7JF31_9METZ</name>
<organism evidence="1 2">
    <name type="scientific">Oopsacas minuta</name>
    <dbReference type="NCBI Taxonomy" id="111878"/>
    <lineage>
        <taxon>Eukaryota</taxon>
        <taxon>Metazoa</taxon>
        <taxon>Porifera</taxon>
        <taxon>Hexactinellida</taxon>
        <taxon>Hexasterophora</taxon>
        <taxon>Lyssacinosida</taxon>
        <taxon>Leucopsacidae</taxon>
        <taxon>Oopsacas</taxon>
    </lineage>
</organism>
<protein>
    <submittedName>
        <fullName evidence="1">Uncharacterized protein</fullName>
    </submittedName>
</protein>
<comment type="caution">
    <text evidence="1">The sequence shown here is derived from an EMBL/GenBank/DDBJ whole genome shotgun (WGS) entry which is preliminary data.</text>
</comment>